<gene>
    <name evidence="1" type="ORF">KIN20_001809</name>
</gene>
<comment type="caution">
    <text evidence="1">The sequence shown here is derived from an EMBL/GenBank/DDBJ whole genome shotgun (WGS) entry which is preliminary data.</text>
</comment>
<evidence type="ECO:0000313" key="2">
    <source>
        <dbReference type="Proteomes" id="UP001196413"/>
    </source>
</evidence>
<accession>A0AAD5QHB9</accession>
<proteinExistence type="predicted"/>
<dbReference type="EMBL" id="JAHQIW010000237">
    <property type="protein sequence ID" value="KAJ1346886.1"/>
    <property type="molecule type" value="Genomic_DNA"/>
</dbReference>
<evidence type="ECO:0000313" key="1">
    <source>
        <dbReference type="EMBL" id="KAJ1346886.1"/>
    </source>
</evidence>
<dbReference type="AlphaFoldDB" id="A0AAD5QHB9"/>
<protein>
    <submittedName>
        <fullName evidence="1">Uncharacterized protein</fullName>
    </submittedName>
</protein>
<dbReference type="Proteomes" id="UP001196413">
    <property type="component" value="Unassembled WGS sequence"/>
</dbReference>
<keyword evidence="2" id="KW-1185">Reference proteome</keyword>
<organism evidence="1 2">
    <name type="scientific">Parelaphostrongylus tenuis</name>
    <name type="common">Meningeal worm</name>
    <dbReference type="NCBI Taxonomy" id="148309"/>
    <lineage>
        <taxon>Eukaryota</taxon>
        <taxon>Metazoa</taxon>
        <taxon>Ecdysozoa</taxon>
        <taxon>Nematoda</taxon>
        <taxon>Chromadorea</taxon>
        <taxon>Rhabditida</taxon>
        <taxon>Rhabditina</taxon>
        <taxon>Rhabditomorpha</taxon>
        <taxon>Strongyloidea</taxon>
        <taxon>Metastrongylidae</taxon>
        <taxon>Parelaphostrongylus</taxon>
    </lineage>
</organism>
<name>A0AAD5QHB9_PARTN</name>
<sequence length="108" mass="12736">MATSRLVGKQARTPYTCKRIYADAACLRLPRKRRRDVACLSTAVPKRRLYANLPRMMTRDDLWMYQVSAPMLRDKFGTNEPMLEGWKTRKLAITRCLSPESTWRQERQ</sequence>
<reference evidence="1" key="1">
    <citation type="submission" date="2021-06" db="EMBL/GenBank/DDBJ databases">
        <title>Parelaphostrongylus tenuis whole genome reference sequence.</title>
        <authorList>
            <person name="Garwood T.J."/>
            <person name="Larsen P.A."/>
            <person name="Fountain-Jones N.M."/>
            <person name="Garbe J.R."/>
            <person name="Macchietto M.G."/>
            <person name="Kania S.A."/>
            <person name="Gerhold R.W."/>
            <person name="Richards J.E."/>
            <person name="Wolf T.M."/>
        </authorList>
    </citation>
    <scope>NUCLEOTIDE SEQUENCE</scope>
    <source>
        <strain evidence="1">MNPRO001-30</strain>
        <tissue evidence="1">Meninges</tissue>
    </source>
</reference>